<reference evidence="2" key="1">
    <citation type="submission" date="2018-06" db="EMBL/GenBank/DDBJ databases">
        <authorList>
            <person name="Zhirakovskaya E."/>
        </authorList>
    </citation>
    <scope>NUCLEOTIDE SEQUENCE</scope>
</reference>
<dbReference type="EMBL" id="UOFQ01000121">
    <property type="protein sequence ID" value="VAW89125.1"/>
    <property type="molecule type" value="Genomic_DNA"/>
</dbReference>
<dbReference type="CDD" id="cd07043">
    <property type="entry name" value="STAS_anti-anti-sigma_factors"/>
    <property type="match status" value="1"/>
</dbReference>
<accession>A0A3B0Z6P1</accession>
<dbReference type="SUPFAM" id="SSF52091">
    <property type="entry name" value="SpoIIaa-like"/>
    <property type="match status" value="1"/>
</dbReference>
<gene>
    <name evidence="2" type="ORF">MNBD_GAMMA17-1865</name>
</gene>
<evidence type="ECO:0000313" key="2">
    <source>
        <dbReference type="EMBL" id="VAW89125.1"/>
    </source>
</evidence>
<dbReference type="PROSITE" id="PS50801">
    <property type="entry name" value="STAS"/>
    <property type="match status" value="1"/>
</dbReference>
<organism evidence="2">
    <name type="scientific">hydrothermal vent metagenome</name>
    <dbReference type="NCBI Taxonomy" id="652676"/>
    <lineage>
        <taxon>unclassified sequences</taxon>
        <taxon>metagenomes</taxon>
        <taxon>ecological metagenomes</taxon>
    </lineage>
</organism>
<dbReference type="Gene3D" id="3.30.750.24">
    <property type="entry name" value="STAS domain"/>
    <property type="match status" value="1"/>
</dbReference>
<name>A0A3B0Z6P1_9ZZZZ</name>
<evidence type="ECO:0000259" key="1">
    <source>
        <dbReference type="PROSITE" id="PS50801"/>
    </source>
</evidence>
<protein>
    <recommendedName>
        <fullName evidence="1">STAS domain-containing protein</fullName>
    </recommendedName>
</protein>
<dbReference type="InterPro" id="IPR002645">
    <property type="entry name" value="STAS_dom"/>
</dbReference>
<dbReference type="Pfam" id="PF13466">
    <property type="entry name" value="STAS_2"/>
    <property type="match status" value="1"/>
</dbReference>
<dbReference type="AlphaFoldDB" id="A0A3B0Z6P1"/>
<proteinExistence type="predicted"/>
<dbReference type="InterPro" id="IPR058548">
    <property type="entry name" value="MlaB-like_STAS"/>
</dbReference>
<feature type="domain" description="STAS" evidence="1">
    <location>
        <begin position="17"/>
        <end position="111"/>
    </location>
</feature>
<sequence>MVSNRVKAQFERQSDGVFLLSGELSFASVPGVLRESEPLLANRNGADVTITIDLQAVGRSDSAGIALLVEWLRNAKNQNSDITFLNIPPQMLALTRLSGLETVLGLPKTAS</sequence>
<dbReference type="InterPro" id="IPR036513">
    <property type="entry name" value="STAS_dom_sf"/>
</dbReference>